<dbReference type="Proteomes" id="UP000504636">
    <property type="component" value="Unplaced"/>
</dbReference>
<dbReference type="AlphaFoldDB" id="A0A6A6Z3J5"/>
<organism evidence="2">
    <name type="scientific">Mytilinidion resinicola</name>
    <dbReference type="NCBI Taxonomy" id="574789"/>
    <lineage>
        <taxon>Eukaryota</taxon>
        <taxon>Fungi</taxon>
        <taxon>Dikarya</taxon>
        <taxon>Ascomycota</taxon>
        <taxon>Pezizomycotina</taxon>
        <taxon>Dothideomycetes</taxon>
        <taxon>Pleosporomycetidae</taxon>
        <taxon>Mytilinidiales</taxon>
        <taxon>Mytilinidiaceae</taxon>
        <taxon>Mytilinidion</taxon>
    </lineage>
</organism>
<dbReference type="RefSeq" id="XP_033582187.1">
    <property type="nucleotide sequence ID" value="XM_033719095.1"/>
</dbReference>
<feature type="region of interest" description="Disordered" evidence="1">
    <location>
        <begin position="212"/>
        <end position="410"/>
    </location>
</feature>
<feature type="compositionally biased region" description="Basic and acidic residues" evidence="1">
    <location>
        <begin position="371"/>
        <end position="390"/>
    </location>
</feature>
<keyword evidence="3" id="KW-1185">Reference proteome</keyword>
<dbReference type="EMBL" id="MU003694">
    <property type="protein sequence ID" value="KAF2815223.1"/>
    <property type="molecule type" value="Genomic_DNA"/>
</dbReference>
<protein>
    <submittedName>
        <fullName evidence="2 4">Uncharacterized protein</fullName>
    </submittedName>
</protein>
<sequence length="473" mass="51532">MSRPVAHSQTTLHPDSSALQEESPARRAPSGLSQATPIELTKSDSDDVGAPGRTQISIAESEAPGNEAVPSSPPEPGSQTGRASSPERRDISDSDEEMEFAIPEVLETSKMETNSASQATSTSLQHREARGVPELQVKETPQLPGHRKVQRDLAKPSSSWSPVRQRSSGQTTSSTSVIPSTYAEPRGQLNARLISTKRASAMIDLSSDADPIMIDEQLNEEINAASQRPPPEVKSPSPSEAKAPFNSNHSPMLPHVSSSNPGSLVKRKAADLPAGFNSSKKPRSAGLGLPRESEMVNGDNMAPPMTIREQRRQKLNSYNTTGPGRAEEHLLPSPKFATNRKESNGLVDKHDSRPNHPPSTTRWPPRSDNASPKDIRRGSERVLHDDHRSPGVEQAPSNTATHKISRPANRSAAMETATTNLTEPSQSPGAIVFSKFSQAYPEYKGTMKQFRGMCKQIQKLEDERKKLPRLMWD</sequence>
<proteinExistence type="predicted"/>
<feature type="compositionally biased region" description="Polar residues" evidence="1">
    <location>
        <begin position="111"/>
        <end position="124"/>
    </location>
</feature>
<dbReference type="GeneID" id="54459988"/>
<feature type="compositionally biased region" description="Polar residues" evidence="1">
    <location>
        <begin position="245"/>
        <end position="262"/>
    </location>
</feature>
<reference evidence="2 4" key="1">
    <citation type="journal article" date="2020" name="Stud. Mycol.">
        <title>101 Dothideomycetes genomes: a test case for predicting lifestyles and emergence of pathogens.</title>
        <authorList>
            <person name="Haridas S."/>
            <person name="Albert R."/>
            <person name="Binder M."/>
            <person name="Bloem J."/>
            <person name="Labutti K."/>
            <person name="Salamov A."/>
            <person name="Andreopoulos B."/>
            <person name="Baker S."/>
            <person name="Barry K."/>
            <person name="Bills G."/>
            <person name="Bluhm B."/>
            <person name="Cannon C."/>
            <person name="Castanera R."/>
            <person name="Culley D."/>
            <person name="Daum C."/>
            <person name="Ezra D."/>
            <person name="Gonzalez J."/>
            <person name="Henrissat B."/>
            <person name="Kuo A."/>
            <person name="Liang C."/>
            <person name="Lipzen A."/>
            <person name="Lutzoni F."/>
            <person name="Magnuson J."/>
            <person name="Mondo S."/>
            <person name="Nolan M."/>
            <person name="Ohm R."/>
            <person name="Pangilinan J."/>
            <person name="Park H.-J."/>
            <person name="Ramirez L."/>
            <person name="Alfaro M."/>
            <person name="Sun H."/>
            <person name="Tritt A."/>
            <person name="Yoshinaga Y."/>
            <person name="Zwiers L.-H."/>
            <person name="Turgeon B."/>
            <person name="Goodwin S."/>
            <person name="Spatafora J."/>
            <person name="Crous P."/>
            <person name="Grigoriev I."/>
        </authorList>
    </citation>
    <scope>NUCLEOTIDE SEQUENCE</scope>
    <source>
        <strain evidence="2 4">CBS 304.34</strain>
    </source>
</reference>
<feature type="region of interest" description="Disordered" evidence="1">
    <location>
        <begin position="1"/>
        <end position="187"/>
    </location>
</feature>
<gene>
    <name evidence="2 4" type="ORF">BDZ99DRAFT_459152</name>
</gene>
<feature type="compositionally biased region" description="Polar residues" evidence="1">
    <location>
        <begin position="7"/>
        <end position="20"/>
    </location>
</feature>
<feature type="compositionally biased region" description="Basic and acidic residues" evidence="1">
    <location>
        <begin position="339"/>
        <end position="354"/>
    </location>
</feature>
<evidence type="ECO:0000313" key="4">
    <source>
        <dbReference type="RefSeq" id="XP_033582187.1"/>
    </source>
</evidence>
<evidence type="ECO:0000256" key="1">
    <source>
        <dbReference type="SAM" id="MobiDB-lite"/>
    </source>
</evidence>
<reference evidence="4" key="2">
    <citation type="submission" date="2020-04" db="EMBL/GenBank/DDBJ databases">
        <authorList>
            <consortium name="NCBI Genome Project"/>
        </authorList>
    </citation>
    <scope>NUCLEOTIDE SEQUENCE</scope>
    <source>
        <strain evidence="4">CBS 304.34</strain>
    </source>
</reference>
<evidence type="ECO:0000313" key="2">
    <source>
        <dbReference type="EMBL" id="KAF2815223.1"/>
    </source>
</evidence>
<accession>A0A6A6Z3J5</accession>
<evidence type="ECO:0000313" key="3">
    <source>
        <dbReference type="Proteomes" id="UP000504636"/>
    </source>
</evidence>
<dbReference type="OrthoDB" id="3538943at2759"/>
<feature type="compositionally biased region" description="Low complexity" evidence="1">
    <location>
        <begin position="156"/>
        <end position="176"/>
    </location>
</feature>
<feature type="non-terminal residue" evidence="2">
    <location>
        <position position="473"/>
    </location>
</feature>
<reference evidence="4" key="3">
    <citation type="submission" date="2025-04" db="UniProtKB">
        <authorList>
            <consortium name="RefSeq"/>
        </authorList>
    </citation>
    <scope>IDENTIFICATION</scope>
    <source>
        <strain evidence="4">CBS 304.34</strain>
    </source>
</reference>
<name>A0A6A6Z3J5_9PEZI</name>